<dbReference type="AlphaFoldDB" id="A0A2U8GQG8"/>
<dbReference type="InterPro" id="IPR016181">
    <property type="entry name" value="Acyl_CoA_acyltransferase"/>
</dbReference>
<keyword evidence="5" id="KW-1185">Reference proteome</keyword>
<proteinExistence type="predicted"/>
<dbReference type="PANTHER" id="PTHR43877">
    <property type="entry name" value="AMINOALKYLPHOSPHONATE N-ACETYLTRANSFERASE-RELATED-RELATED"/>
    <property type="match status" value="1"/>
</dbReference>
<evidence type="ECO:0000259" key="3">
    <source>
        <dbReference type="PROSITE" id="PS51186"/>
    </source>
</evidence>
<dbReference type="PROSITE" id="PS51186">
    <property type="entry name" value="GNAT"/>
    <property type="match status" value="1"/>
</dbReference>
<evidence type="ECO:0000313" key="5">
    <source>
        <dbReference type="Proteomes" id="UP000244930"/>
    </source>
</evidence>
<dbReference type="KEGG" id="acom:CEW83_11310"/>
<organism evidence="4 5">
    <name type="scientific">Parazoarcus communis</name>
    <dbReference type="NCBI Taxonomy" id="41977"/>
    <lineage>
        <taxon>Bacteria</taxon>
        <taxon>Pseudomonadati</taxon>
        <taxon>Pseudomonadota</taxon>
        <taxon>Betaproteobacteria</taxon>
        <taxon>Rhodocyclales</taxon>
        <taxon>Zoogloeaceae</taxon>
        <taxon>Parazoarcus</taxon>
    </lineage>
</organism>
<dbReference type="Pfam" id="PF00583">
    <property type="entry name" value="Acetyltransf_1"/>
    <property type="match status" value="1"/>
</dbReference>
<gene>
    <name evidence="4" type="ORF">CEW83_11310</name>
</gene>
<feature type="domain" description="N-acetyltransferase" evidence="3">
    <location>
        <begin position="49"/>
        <end position="204"/>
    </location>
</feature>
<protein>
    <recommendedName>
        <fullName evidence="3">N-acetyltransferase domain-containing protein</fullName>
    </recommendedName>
</protein>
<dbReference type="InterPro" id="IPR000182">
    <property type="entry name" value="GNAT_dom"/>
</dbReference>
<dbReference type="EMBL" id="CP022187">
    <property type="protein sequence ID" value="AWI75730.1"/>
    <property type="molecule type" value="Genomic_DNA"/>
</dbReference>
<dbReference type="Gene3D" id="3.40.630.30">
    <property type="match status" value="1"/>
</dbReference>
<name>A0A2U8GQG8_9RHOO</name>
<dbReference type="InterPro" id="IPR050832">
    <property type="entry name" value="Bact_Acetyltransf"/>
</dbReference>
<evidence type="ECO:0000256" key="1">
    <source>
        <dbReference type="ARBA" id="ARBA00022679"/>
    </source>
</evidence>
<evidence type="ECO:0000256" key="2">
    <source>
        <dbReference type="ARBA" id="ARBA00023315"/>
    </source>
</evidence>
<keyword evidence="1" id="KW-0808">Transferase</keyword>
<dbReference type="SUPFAM" id="SSF55729">
    <property type="entry name" value="Acyl-CoA N-acyltransferases (Nat)"/>
    <property type="match status" value="1"/>
</dbReference>
<dbReference type="RefSeq" id="WP_108949435.1">
    <property type="nucleotide sequence ID" value="NZ_CP022187.1"/>
</dbReference>
<keyword evidence="2" id="KW-0012">Acyltransferase</keyword>
<evidence type="ECO:0000313" key="4">
    <source>
        <dbReference type="EMBL" id="AWI75730.1"/>
    </source>
</evidence>
<dbReference type="Proteomes" id="UP000244930">
    <property type="component" value="Chromosome"/>
</dbReference>
<reference evidence="4 5" key="1">
    <citation type="submission" date="2017-06" db="EMBL/GenBank/DDBJ databases">
        <title>Azoarcus.</title>
        <authorList>
            <person name="Woo J.-H."/>
            <person name="Kim H.-S."/>
        </authorList>
    </citation>
    <scope>NUCLEOTIDE SEQUENCE [LARGE SCALE GENOMIC DNA]</scope>
    <source>
        <strain evidence="4 5">TSPY31</strain>
    </source>
</reference>
<sequence>MSTESPFKSARLPALPLFVAPDAGTCCGTRAAVRGDIEETWVGRDGSHLLLRPVCPADIARSRSFLRGLSYGARYFRFGRGDFQFAEAELQGLCDPDPHECTEFIVLAQAGGEAVEIAAARYCIEPDGMSCEFALVVTDAWQGSGVGRRLMKALIRHARSRGLKTMYGQILATNTRMLEFAQGLGFGVEASAHGPAVRLVRTALSSATLEA</sequence>
<dbReference type="CDD" id="cd04301">
    <property type="entry name" value="NAT_SF"/>
    <property type="match status" value="1"/>
</dbReference>
<accession>A0A2U8GQG8</accession>
<dbReference type="GO" id="GO:0016747">
    <property type="term" value="F:acyltransferase activity, transferring groups other than amino-acyl groups"/>
    <property type="evidence" value="ECO:0007669"/>
    <property type="project" value="InterPro"/>
</dbReference>